<dbReference type="RefSeq" id="WP_118876155.1">
    <property type="nucleotide sequence ID" value="NZ_QWEI01000004.1"/>
</dbReference>
<dbReference type="InterPro" id="IPR035919">
    <property type="entry name" value="EAL_sf"/>
</dbReference>
<dbReference type="PANTHER" id="PTHR33525">
    <property type="match status" value="1"/>
</dbReference>
<dbReference type="Pfam" id="PF00563">
    <property type="entry name" value="EAL"/>
    <property type="match status" value="1"/>
</dbReference>
<evidence type="ECO:0000259" key="1">
    <source>
        <dbReference type="PROSITE" id="PS50883"/>
    </source>
</evidence>
<proteinExistence type="predicted"/>
<dbReference type="EMBL" id="QWEI01000004">
    <property type="protein sequence ID" value="RHW36632.1"/>
    <property type="molecule type" value="Genomic_DNA"/>
</dbReference>
<dbReference type="InterPro" id="IPR001633">
    <property type="entry name" value="EAL_dom"/>
</dbReference>
<accession>A0A396SEI9</accession>
<dbReference type="SUPFAM" id="SSF109604">
    <property type="entry name" value="HD-domain/PDEase-like"/>
    <property type="match status" value="1"/>
</dbReference>
<gene>
    <name evidence="3" type="ORF">D1B33_09505</name>
</gene>
<evidence type="ECO:0000313" key="4">
    <source>
        <dbReference type="Proteomes" id="UP000265692"/>
    </source>
</evidence>
<comment type="caution">
    <text evidence="3">The sequence shown here is derived from an EMBL/GenBank/DDBJ whole genome shotgun (WGS) entry which is preliminary data.</text>
</comment>
<reference evidence="3 4" key="1">
    <citation type="submission" date="2018-08" db="EMBL/GenBank/DDBJ databases">
        <title>Lysinibacillus sp. YLB-03 draft genome sequence.</title>
        <authorList>
            <person name="Yu L."/>
        </authorList>
    </citation>
    <scope>NUCLEOTIDE SEQUENCE [LARGE SCALE GENOMIC DNA]</scope>
    <source>
        <strain evidence="3 4">YLB-03</strain>
    </source>
</reference>
<organism evidence="3 4">
    <name type="scientific">Ureibacillus yapensis</name>
    <dbReference type="NCBI Taxonomy" id="2304605"/>
    <lineage>
        <taxon>Bacteria</taxon>
        <taxon>Bacillati</taxon>
        <taxon>Bacillota</taxon>
        <taxon>Bacilli</taxon>
        <taxon>Bacillales</taxon>
        <taxon>Caryophanaceae</taxon>
        <taxon>Ureibacillus</taxon>
    </lineage>
</organism>
<evidence type="ECO:0000259" key="2">
    <source>
        <dbReference type="PROSITE" id="PS51833"/>
    </source>
</evidence>
<dbReference type="Gene3D" id="1.10.3210.10">
    <property type="entry name" value="Hypothetical protein af1432"/>
    <property type="match status" value="1"/>
</dbReference>
<dbReference type="PROSITE" id="PS50883">
    <property type="entry name" value="EAL"/>
    <property type="match status" value="1"/>
</dbReference>
<dbReference type="SMART" id="SM00052">
    <property type="entry name" value="EAL"/>
    <property type="match status" value="1"/>
</dbReference>
<dbReference type="InterPro" id="IPR014408">
    <property type="entry name" value="dGMP_Pdiesterase_EAL/HD-GYP"/>
</dbReference>
<protein>
    <submittedName>
        <fullName evidence="3">HDOD domain-containing protein</fullName>
    </submittedName>
</protein>
<dbReference type="Gene3D" id="3.20.20.450">
    <property type="entry name" value="EAL domain"/>
    <property type="match status" value="1"/>
</dbReference>
<dbReference type="Pfam" id="PF08668">
    <property type="entry name" value="HDOD"/>
    <property type="match status" value="1"/>
</dbReference>
<dbReference type="PANTHER" id="PTHR33525:SF4">
    <property type="entry name" value="CYCLIC DI-GMP PHOSPHODIESTERASE CDGJ"/>
    <property type="match status" value="1"/>
</dbReference>
<dbReference type="SUPFAM" id="SSF141868">
    <property type="entry name" value="EAL domain-like"/>
    <property type="match status" value="1"/>
</dbReference>
<feature type="domain" description="HDOD" evidence="2">
    <location>
        <begin position="204"/>
        <end position="410"/>
    </location>
</feature>
<dbReference type="OrthoDB" id="9804751at2"/>
<dbReference type="Proteomes" id="UP000265692">
    <property type="component" value="Unassembled WGS sequence"/>
</dbReference>
<dbReference type="InterPro" id="IPR052340">
    <property type="entry name" value="RNase_Y/CdgJ"/>
</dbReference>
<sequence length="410" mass="47496">MDVFLGRQPIFNITEEIVAYELLYRNGDLNIFDNSAKDSATLDVLVNFLLSMGSDEVTKGRPGFVNFTENLLMDPDVLELIDPSKVVIEILEDVPITPKLVERVKELKQRNFKMALDDFILADSMVDNEELFQYIDIIKIDFLATPLLKRMKIENRVKNSFPHIELLAEKVENRNQFDVARHAGYTLFQGYFFEKPQIIKSTDIPMNTLQYFQIMLLFREEVPDLNKIAQAIERDVSLSYKLLKVINDTGYRLKKKVSSIKQAILLIGLTELRKLIYLLALREGETSNPSDLFRELMRTSLFRAKICENLAKQKFKENYSEYFLIGMFSLIDALLQRPMDVILKQLPFSEEMIRTICGKPTSMTPYLEFSIALDKLDFESIDRFAQAFNLNKDQISALYTEAHDWALTSI</sequence>
<dbReference type="PIRSF" id="PIRSF003180">
    <property type="entry name" value="DiGMPpdiest_YuxH"/>
    <property type="match status" value="1"/>
</dbReference>
<dbReference type="AlphaFoldDB" id="A0A396SEI9"/>
<feature type="domain" description="EAL" evidence="1">
    <location>
        <begin position="1"/>
        <end position="210"/>
    </location>
</feature>
<name>A0A396SEI9_9BACL</name>
<evidence type="ECO:0000313" key="3">
    <source>
        <dbReference type="EMBL" id="RHW36632.1"/>
    </source>
</evidence>
<dbReference type="PROSITE" id="PS51833">
    <property type="entry name" value="HDOD"/>
    <property type="match status" value="1"/>
</dbReference>
<keyword evidence="4" id="KW-1185">Reference proteome</keyword>
<dbReference type="InterPro" id="IPR013976">
    <property type="entry name" value="HDOD"/>
</dbReference>